<dbReference type="InterPro" id="IPR016084">
    <property type="entry name" value="Haem_Oase-like_multi-hlx"/>
</dbReference>
<dbReference type="Proteomes" id="UP000006727">
    <property type="component" value="Chromosome 10"/>
</dbReference>
<dbReference type="OMA" id="FNTWLVQ"/>
<dbReference type="PANTHER" id="PTHR43198">
    <property type="entry name" value="BIFUNCTIONAL TH2 PROTEIN"/>
    <property type="match status" value="1"/>
</dbReference>
<organism evidence="4">
    <name type="scientific">Physcomitrium patens</name>
    <name type="common">Spreading-leaved earth moss</name>
    <name type="synonym">Physcomitrella patens</name>
    <dbReference type="NCBI Taxonomy" id="3218"/>
    <lineage>
        <taxon>Eukaryota</taxon>
        <taxon>Viridiplantae</taxon>
        <taxon>Streptophyta</taxon>
        <taxon>Embryophyta</taxon>
        <taxon>Bryophyta</taxon>
        <taxon>Bryophytina</taxon>
        <taxon>Bryopsida</taxon>
        <taxon>Funariidae</taxon>
        <taxon>Funariales</taxon>
        <taxon>Funariaceae</taxon>
        <taxon>Physcomitrium</taxon>
    </lineage>
</organism>
<dbReference type="EnsemblPlants" id="Pp3c10_15580V3.2">
    <property type="protein sequence ID" value="Pp3c10_15580V3.2"/>
    <property type="gene ID" value="Pp3c10_15580"/>
</dbReference>
<dbReference type="STRING" id="3218.A9T0E2"/>
<feature type="binding site" evidence="2">
    <location>
        <position position="87"/>
    </location>
    <ligand>
        <name>substrate</name>
    </ligand>
</feature>
<dbReference type="Pfam" id="PF03070">
    <property type="entry name" value="TENA_THI-4"/>
    <property type="match status" value="1"/>
</dbReference>
<dbReference type="SUPFAM" id="SSF48613">
    <property type="entry name" value="Heme oxygenase-like"/>
    <property type="match status" value="1"/>
</dbReference>
<feature type="domain" description="Thiaminase-2/PQQC" evidence="3">
    <location>
        <begin position="15"/>
        <end position="216"/>
    </location>
</feature>
<evidence type="ECO:0000313" key="6">
    <source>
        <dbReference type="Proteomes" id="UP000006727"/>
    </source>
</evidence>
<sequence length="221" mass="25491">MEAGSFTADFLKQNHDLYSAATNHSFIASIRDGSIDAQNFKLWMEQDYHFVREFVRFVASVLVKMPRDSPECDVDIILGGITALESEITWFRKEANFWQIFLERVTLLQPNKDYCAFLKQLEGSDTPFTVAISAFWLIELVYCVSFMSCLEKDAKTPFELISTVKRWGSPEFHDYTLKLMKLVDKALENASKDEQKQAHEACVRVLELELKFWDMAGFVLG</sequence>
<dbReference type="RefSeq" id="XP_024386951.1">
    <property type="nucleotide sequence ID" value="XM_024531183.2"/>
</dbReference>
<dbReference type="InterPro" id="IPR004305">
    <property type="entry name" value="Thiaminase-2/PQQC"/>
</dbReference>
<dbReference type="EMBL" id="ABEU02000010">
    <property type="protein sequence ID" value="PNR46803.1"/>
    <property type="molecule type" value="Genomic_DNA"/>
</dbReference>
<dbReference type="GO" id="GO:0005829">
    <property type="term" value="C:cytosol"/>
    <property type="evidence" value="ECO:0000318"/>
    <property type="project" value="GO_Central"/>
</dbReference>
<dbReference type="AlphaFoldDB" id="A9T0E2"/>
<dbReference type="GeneID" id="112287783"/>
<dbReference type="Gramene" id="Pp3c10_15580V3.1">
    <property type="protein sequence ID" value="Pp3c10_15580V3.1"/>
    <property type="gene ID" value="Pp3c10_15580"/>
</dbReference>
<reference evidence="5" key="3">
    <citation type="submission" date="2020-12" db="UniProtKB">
        <authorList>
            <consortium name="EnsemblPlants"/>
        </authorList>
    </citation>
    <scope>IDENTIFICATION</scope>
</reference>
<dbReference type="Gramene" id="Pp3c10_15580V3.2">
    <property type="protein sequence ID" value="Pp3c10_15580V3.2"/>
    <property type="gene ID" value="Pp3c10_15580"/>
</dbReference>
<feature type="active site" description="Proton donor" evidence="1">
    <location>
        <position position="209"/>
    </location>
</feature>
<dbReference type="GO" id="GO:0006772">
    <property type="term" value="P:thiamine metabolic process"/>
    <property type="evidence" value="ECO:0007669"/>
    <property type="project" value="UniProtKB-ARBA"/>
</dbReference>
<keyword evidence="6" id="KW-1185">Reference proteome</keyword>
<dbReference type="FunCoup" id="A9T0E2">
    <property type="interactions" value="237"/>
</dbReference>
<dbReference type="InterPro" id="IPR050967">
    <property type="entry name" value="Thiamine_Salvage_TenA"/>
</dbReference>
<dbReference type="PaxDb" id="3218-PP1S145_135V6.1"/>
<feature type="binding site" evidence="2">
    <location>
        <position position="47"/>
    </location>
    <ligand>
        <name>substrate</name>
    </ligand>
</feature>
<evidence type="ECO:0000259" key="3">
    <source>
        <dbReference type="Pfam" id="PF03070"/>
    </source>
</evidence>
<reference evidence="4 6" key="2">
    <citation type="journal article" date="2018" name="Plant J.">
        <title>The Physcomitrella patens chromosome-scale assembly reveals moss genome structure and evolution.</title>
        <authorList>
            <person name="Lang D."/>
            <person name="Ullrich K.K."/>
            <person name="Murat F."/>
            <person name="Fuchs J."/>
            <person name="Jenkins J."/>
            <person name="Haas F.B."/>
            <person name="Piednoel M."/>
            <person name="Gundlach H."/>
            <person name="Van Bel M."/>
            <person name="Meyberg R."/>
            <person name="Vives C."/>
            <person name="Morata J."/>
            <person name="Symeonidi A."/>
            <person name="Hiss M."/>
            <person name="Muchero W."/>
            <person name="Kamisugi Y."/>
            <person name="Saleh O."/>
            <person name="Blanc G."/>
            <person name="Decker E.L."/>
            <person name="van Gessel N."/>
            <person name="Grimwood J."/>
            <person name="Hayes R.D."/>
            <person name="Graham S.W."/>
            <person name="Gunter L.E."/>
            <person name="McDaniel S.F."/>
            <person name="Hoernstein S.N.W."/>
            <person name="Larsson A."/>
            <person name="Li F.W."/>
            <person name="Perroud P.F."/>
            <person name="Phillips J."/>
            <person name="Ranjan P."/>
            <person name="Rokshar D.S."/>
            <person name="Rothfels C.J."/>
            <person name="Schneider L."/>
            <person name="Shu S."/>
            <person name="Stevenson D.W."/>
            <person name="Thummler F."/>
            <person name="Tillich M."/>
            <person name="Villarreal Aguilar J.C."/>
            <person name="Widiez T."/>
            <person name="Wong G.K."/>
            <person name="Wymore A."/>
            <person name="Zhang Y."/>
            <person name="Zimmer A.D."/>
            <person name="Quatrano R.S."/>
            <person name="Mayer K.F.X."/>
            <person name="Goodstein D."/>
            <person name="Casacuberta J.M."/>
            <person name="Vandepoele K."/>
            <person name="Reski R."/>
            <person name="Cuming A.C."/>
            <person name="Tuskan G.A."/>
            <person name="Maumus F."/>
            <person name="Salse J."/>
            <person name="Schmutz J."/>
            <person name="Rensing S.A."/>
        </authorList>
    </citation>
    <scope>NUCLEOTIDE SEQUENCE [LARGE SCALE GENOMIC DNA]</scope>
    <source>
        <strain evidence="5 6">cv. Gransden 2004</strain>
    </source>
</reference>
<accession>A9T0E2</accession>
<evidence type="ECO:0000256" key="2">
    <source>
        <dbReference type="PIRSR" id="PIRSR003170-2"/>
    </source>
</evidence>
<protein>
    <recommendedName>
        <fullName evidence="3">Thiaminase-2/PQQC domain-containing protein</fullName>
    </recommendedName>
</protein>
<proteinExistence type="predicted"/>
<dbReference type="InterPro" id="IPR026285">
    <property type="entry name" value="TenA_E"/>
</dbReference>
<dbReference type="Gene3D" id="1.20.910.10">
    <property type="entry name" value="Heme oxygenase-like"/>
    <property type="match status" value="1"/>
</dbReference>
<reference evidence="4 6" key="1">
    <citation type="journal article" date="2008" name="Science">
        <title>The Physcomitrella genome reveals evolutionary insights into the conquest of land by plants.</title>
        <authorList>
            <person name="Rensing S."/>
            <person name="Lang D."/>
            <person name="Zimmer A."/>
            <person name="Terry A."/>
            <person name="Salamov A."/>
            <person name="Shapiro H."/>
            <person name="Nishiyama T."/>
            <person name="Perroud P.-F."/>
            <person name="Lindquist E."/>
            <person name="Kamisugi Y."/>
            <person name="Tanahashi T."/>
            <person name="Sakakibara K."/>
            <person name="Fujita T."/>
            <person name="Oishi K."/>
            <person name="Shin-I T."/>
            <person name="Kuroki Y."/>
            <person name="Toyoda A."/>
            <person name="Suzuki Y."/>
            <person name="Hashimoto A."/>
            <person name="Yamaguchi K."/>
            <person name="Sugano A."/>
            <person name="Kohara Y."/>
            <person name="Fujiyama A."/>
            <person name="Anterola A."/>
            <person name="Aoki S."/>
            <person name="Ashton N."/>
            <person name="Barbazuk W.B."/>
            <person name="Barker E."/>
            <person name="Bennetzen J."/>
            <person name="Bezanilla M."/>
            <person name="Blankenship R."/>
            <person name="Cho S.H."/>
            <person name="Dutcher S."/>
            <person name="Estelle M."/>
            <person name="Fawcett J.A."/>
            <person name="Gundlach H."/>
            <person name="Hanada K."/>
            <person name="Heyl A."/>
            <person name="Hicks K.A."/>
            <person name="Hugh J."/>
            <person name="Lohr M."/>
            <person name="Mayer K."/>
            <person name="Melkozernov A."/>
            <person name="Murata T."/>
            <person name="Nelson D."/>
            <person name="Pils B."/>
            <person name="Prigge M."/>
            <person name="Reiss B."/>
            <person name="Renner T."/>
            <person name="Rombauts S."/>
            <person name="Rushton P."/>
            <person name="Sanderfoot A."/>
            <person name="Schween G."/>
            <person name="Shiu S.-H."/>
            <person name="Stueber K."/>
            <person name="Theodoulou F.L."/>
            <person name="Tu H."/>
            <person name="Van de Peer Y."/>
            <person name="Verrier P.J."/>
            <person name="Waters E."/>
            <person name="Wood A."/>
            <person name="Yang L."/>
            <person name="Cove D."/>
            <person name="Cuming A."/>
            <person name="Hasebe M."/>
            <person name="Lucas S."/>
            <person name="Mishler D.B."/>
            <person name="Reski R."/>
            <person name="Grigoriev I."/>
            <person name="Quatrano R.S."/>
            <person name="Boore J.L."/>
        </authorList>
    </citation>
    <scope>NUCLEOTIDE SEQUENCE [LARGE SCALE GENOMIC DNA]</scope>
    <source>
        <strain evidence="5 6">cv. Gransden 2004</strain>
    </source>
</reference>
<dbReference type="PIRSF" id="PIRSF003170">
    <property type="entry name" value="Pet18p"/>
    <property type="match status" value="1"/>
</dbReference>
<dbReference type="HOGENOM" id="CLU_055855_1_0_1"/>
<dbReference type="eggNOG" id="ENOG502QQ9D">
    <property type="taxonomic scope" value="Eukaryota"/>
</dbReference>
<evidence type="ECO:0000256" key="1">
    <source>
        <dbReference type="PIRSR" id="PIRSR003170-1"/>
    </source>
</evidence>
<dbReference type="CDD" id="cd19357">
    <property type="entry name" value="TenA_E_At3g16990-like"/>
    <property type="match status" value="1"/>
</dbReference>
<name>A9T0E2_PHYPA</name>
<dbReference type="PANTHER" id="PTHR43198:SF5">
    <property type="entry name" value="BIFUNCTIONAL TENA-E PROTEIN"/>
    <property type="match status" value="1"/>
</dbReference>
<gene>
    <name evidence="5" type="primary">LOC112287783</name>
    <name evidence="4" type="ORF">PHYPA_013923</name>
</gene>
<evidence type="ECO:0000313" key="4">
    <source>
        <dbReference type="EMBL" id="PNR46803.1"/>
    </source>
</evidence>
<dbReference type="EnsemblPlants" id="Pp3c10_15580V3.1">
    <property type="protein sequence ID" value="Pp3c10_15580V3.1"/>
    <property type="gene ID" value="Pp3c10_15580"/>
</dbReference>
<feature type="binding site" evidence="2">
    <location>
        <position position="139"/>
    </location>
    <ligand>
        <name>substrate</name>
    </ligand>
</feature>
<evidence type="ECO:0000313" key="5">
    <source>
        <dbReference type="EnsemblPlants" id="Pp3c10_15580V3.1"/>
    </source>
</evidence>